<accession>A0A835P736</accession>
<name>A0A835P736_VANPL</name>
<proteinExistence type="predicted"/>
<sequence>MPETKAIMIPSDEFFGLSNEIEADGTSFSFAAVEANEDWRPSFSLTVAYLLAMATLL</sequence>
<dbReference type="Proteomes" id="UP000639772">
    <property type="component" value="Unassembled WGS sequence"/>
</dbReference>
<reference evidence="1 2" key="1">
    <citation type="journal article" date="2020" name="Nat. Food">
        <title>A phased Vanilla planifolia genome enables genetic improvement of flavour and production.</title>
        <authorList>
            <person name="Hasing T."/>
            <person name="Tang H."/>
            <person name="Brym M."/>
            <person name="Khazi F."/>
            <person name="Huang T."/>
            <person name="Chambers A.H."/>
        </authorList>
    </citation>
    <scope>NUCLEOTIDE SEQUENCE [LARGE SCALE GENOMIC DNA]</scope>
    <source>
        <tissue evidence="1">Leaf</tissue>
    </source>
</reference>
<gene>
    <name evidence="1" type="ORF">HPP92_028484</name>
</gene>
<feature type="non-terminal residue" evidence="1">
    <location>
        <position position="57"/>
    </location>
</feature>
<organism evidence="1 2">
    <name type="scientific">Vanilla planifolia</name>
    <name type="common">Vanilla</name>
    <dbReference type="NCBI Taxonomy" id="51239"/>
    <lineage>
        <taxon>Eukaryota</taxon>
        <taxon>Viridiplantae</taxon>
        <taxon>Streptophyta</taxon>
        <taxon>Embryophyta</taxon>
        <taxon>Tracheophyta</taxon>
        <taxon>Spermatophyta</taxon>
        <taxon>Magnoliopsida</taxon>
        <taxon>Liliopsida</taxon>
        <taxon>Asparagales</taxon>
        <taxon>Orchidaceae</taxon>
        <taxon>Vanilloideae</taxon>
        <taxon>Vanilleae</taxon>
        <taxon>Vanilla</taxon>
    </lineage>
</organism>
<protein>
    <submittedName>
        <fullName evidence="1">Uncharacterized protein</fullName>
    </submittedName>
</protein>
<dbReference type="AlphaFoldDB" id="A0A835P736"/>
<dbReference type="EMBL" id="JADCNM010000495">
    <property type="protein sequence ID" value="KAG0447118.1"/>
    <property type="molecule type" value="Genomic_DNA"/>
</dbReference>
<evidence type="ECO:0000313" key="2">
    <source>
        <dbReference type="Proteomes" id="UP000639772"/>
    </source>
</evidence>
<evidence type="ECO:0000313" key="1">
    <source>
        <dbReference type="EMBL" id="KAG0447118.1"/>
    </source>
</evidence>
<comment type="caution">
    <text evidence="1">The sequence shown here is derived from an EMBL/GenBank/DDBJ whole genome shotgun (WGS) entry which is preliminary data.</text>
</comment>